<proteinExistence type="predicted"/>
<organism evidence="4 5">
    <name type="scientific">Collybia nuda</name>
    <dbReference type="NCBI Taxonomy" id="64659"/>
    <lineage>
        <taxon>Eukaryota</taxon>
        <taxon>Fungi</taxon>
        <taxon>Dikarya</taxon>
        <taxon>Basidiomycota</taxon>
        <taxon>Agaricomycotina</taxon>
        <taxon>Agaricomycetes</taxon>
        <taxon>Agaricomycetidae</taxon>
        <taxon>Agaricales</taxon>
        <taxon>Tricholomatineae</taxon>
        <taxon>Clitocybaceae</taxon>
        <taxon>Collybia</taxon>
    </lineage>
</organism>
<evidence type="ECO:0000256" key="1">
    <source>
        <dbReference type="SAM" id="Coils"/>
    </source>
</evidence>
<keyword evidence="1" id="KW-0175">Coiled coil</keyword>
<name>A0A9P6CDP4_9AGAR</name>
<feature type="region of interest" description="Disordered" evidence="2">
    <location>
        <begin position="49"/>
        <end position="119"/>
    </location>
</feature>
<evidence type="ECO:0000259" key="3">
    <source>
        <dbReference type="PROSITE" id="PS50217"/>
    </source>
</evidence>
<dbReference type="InterPro" id="IPR004827">
    <property type="entry name" value="bZIP"/>
</dbReference>
<dbReference type="PROSITE" id="PS50217">
    <property type="entry name" value="BZIP"/>
    <property type="match status" value="1"/>
</dbReference>
<dbReference type="Pfam" id="PF07716">
    <property type="entry name" value="bZIP_2"/>
    <property type="match status" value="1"/>
</dbReference>
<accession>A0A9P6CDP4</accession>
<feature type="domain" description="BZIP" evidence="3">
    <location>
        <begin position="118"/>
        <end position="169"/>
    </location>
</feature>
<feature type="compositionally biased region" description="Acidic residues" evidence="2">
    <location>
        <begin position="99"/>
        <end position="108"/>
    </location>
</feature>
<evidence type="ECO:0000313" key="4">
    <source>
        <dbReference type="EMBL" id="KAF9461962.1"/>
    </source>
</evidence>
<dbReference type="PROSITE" id="PS00036">
    <property type="entry name" value="BZIP_BASIC"/>
    <property type="match status" value="1"/>
</dbReference>
<dbReference type="InterPro" id="IPR046347">
    <property type="entry name" value="bZIP_sf"/>
</dbReference>
<dbReference type="Proteomes" id="UP000807353">
    <property type="component" value="Unassembled WGS sequence"/>
</dbReference>
<dbReference type="CDD" id="cd12193">
    <property type="entry name" value="bZIP_GCN4"/>
    <property type="match status" value="1"/>
</dbReference>
<dbReference type="Gene3D" id="3.30.160.60">
    <property type="entry name" value="Classic Zinc Finger"/>
    <property type="match status" value="1"/>
</dbReference>
<feature type="coiled-coil region" evidence="1">
    <location>
        <begin position="136"/>
        <end position="163"/>
    </location>
</feature>
<protein>
    <recommendedName>
        <fullName evidence="3">BZIP domain-containing protein</fullName>
    </recommendedName>
</protein>
<evidence type="ECO:0000313" key="5">
    <source>
        <dbReference type="Proteomes" id="UP000807353"/>
    </source>
</evidence>
<reference evidence="4" key="1">
    <citation type="submission" date="2020-11" db="EMBL/GenBank/DDBJ databases">
        <authorList>
            <consortium name="DOE Joint Genome Institute"/>
            <person name="Ahrendt S."/>
            <person name="Riley R."/>
            <person name="Andreopoulos W."/>
            <person name="Labutti K."/>
            <person name="Pangilinan J."/>
            <person name="Ruiz-Duenas F.J."/>
            <person name="Barrasa J.M."/>
            <person name="Sanchez-Garcia M."/>
            <person name="Camarero S."/>
            <person name="Miyauchi S."/>
            <person name="Serrano A."/>
            <person name="Linde D."/>
            <person name="Babiker R."/>
            <person name="Drula E."/>
            <person name="Ayuso-Fernandez I."/>
            <person name="Pacheco R."/>
            <person name="Padilla G."/>
            <person name="Ferreira P."/>
            <person name="Barriuso J."/>
            <person name="Kellner H."/>
            <person name="Castanera R."/>
            <person name="Alfaro M."/>
            <person name="Ramirez L."/>
            <person name="Pisabarro A.G."/>
            <person name="Kuo A."/>
            <person name="Tritt A."/>
            <person name="Lipzen A."/>
            <person name="He G."/>
            <person name="Yan M."/>
            <person name="Ng V."/>
            <person name="Cullen D."/>
            <person name="Martin F."/>
            <person name="Rosso M.-N."/>
            <person name="Henrissat B."/>
            <person name="Hibbett D."/>
            <person name="Martinez A.T."/>
            <person name="Grigoriev I.V."/>
        </authorList>
    </citation>
    <scope>NUCLEOTIDE SEQUENCE</scope>
    <source>
        <strain evidence="4">CBS 247.69</strain>
    </source>
</reference>
<dbReference type="OrthoDB" id="2257100at2759"/>
<dbReference type="GO" id="GO:0003700">
    <property type="term" value="F:DNA-binding transcription factor activity"/>
    <property type="evidence" value="ECO:0007669"/>
    <property type="project" value="InterPro"/>
</dbReference>
<dbReference type="SMART" id="SM00338">
    <property type="entry name" value="BRLZ"/>
    <property type="match status" value="1"/>
</dbReference>
<gene>
    <name evidence="4" type="ORF">BDZ94DRAFT_1237310</name>
</gene>
<evidence type="ECO:0000256" key="2">
    <source>
        <dbReference type="SAM" id="MobiDB-lite"/>
    </source>
</evidence>
<comment type="caution">
    <text evidence="4">The sequence shown here is derived from an EMBL/GenBank/DDBJ whole genome shotgun (WGS) entry which is preliminary data.</text>
</comment>
<dbReference type="AlphaFoldDB" id="A0A9P6CDP4"/>
<dbReference type="SUPFAM" id="SSF57959">
    <property type="entry name" value="Leucine zipper domain"/>
    <property type="match status" value="1"/>
</dbReference>
<sequence>MQSNPYSEIPYEFSLESLSAPALYQSTPYIESGGDPSSPYAVAANRRRRHSIGVRRTSPEALLPLDAPTQARRYITPSSTSRKEIPAFFAKMRGPSPPSDEEEDELTEEPPASNATDQEKIEWKRRQNTLAARRSRKRKMQNVQRLEEAVERLTREKEIWRTRAMTLRQILHSHGIICPDFRD</sequence>
<dbReference type="EMBL" id="MU150277">
    <property type="protein sequence ID" value="KAF9461962.1"/>
    <property type="molecule type" value="Genomic_DNA"/>
</dbReference>
<keyword evidence="5" id="KW-1185">Reference proteome</keyword>